<accession>A0AAV9PFG3</accession>
<feature type="transmembrane region" description="Helical" evidence="6">
    <location>
        <begin position="475"/>
        <end position="494"/>
    </location>
</feature>
<dbReference type="GeneID" id="89926591"/>
<feature type="transmembrane region" description="Helical" evidence="6">
    <location>
        <begin position="414"/>
        <end position="434"/>
    </location>
</feature>
<feature type="domain" description="Major facilitator superfamily (MFS) profile" evidence="7">
    <location>
        <begin position="85"/>
        <end position="572"/>
    </location>
</feature>
<dbReference type="PROSITE" id="PS50850">
    <property type="entry name" value="MFS"/>
    <property type="match status" value="1"/>
</dbReference>
<keyword evidence="3 6" id="KW-1133">Transmembrane helix</keyword>
<dbReference type="SUPFAM" id="SSF103473">
    <property type="entry name" value="MFS general substrate transporter"/>
    <property type="match status" value="1"/>
</dbReference>
<dbReference type="Gene3D" id="1.20.1250.20">
    <property type="entry name" value="MFS general substrate transporter like domains"/>
    <property type="match status" value="2"/>
</dbReference>
<comment type="subcellular location">
    <subcellularLocation>
        <location evidence="1">Membrane</location>
        <topology evidence="1">Multi-pass membrane protein</topology>
    </subcellularLocation>
</comment>
<evidence type="ECO:0000256" key="2">
    <source>
        <dbReference type="ARBA" id="ARBA00022692"/>
    </source>
</evidence>
<sequence length="591" mass="63557">MSSYDQKIEAETAVPPEDATTHLNNPVATPEEAHERPVTSSSADSQHNDDDLEKQQQPDEDMPKAEQVQSTTESIYPGQAQTIAVVVSLMLAMFLVALDRTIIATAIPKMTDEFHSLDDIGWYGSAFMLTSCCAQLFIGRVYTFHTPKYVFLINVVIFEIGSAVCGAAPTSVAFIVGRAIAGVGAAGITSGAIVLMVETIPLAKRPKYQGFFGAVFGIASVIGPLLGGAFTTKVSWRWCFYINLCFFPVVSVPVWFLLKANSPKQTGLTIRQQLAQLDLLGEFFLLPSIICLLLGLQWGGSTYSWTDGRIIALFILFGVLAICFVAVQILKPETATIPARIIKNRSIIGGMWFTITIASSMMLLIYYLPIWFQAIKGTSAVQSGIDTIPLVLALVLGAITSGQLTSRIGYYTPWMYTSAVIMPIGTGLMMTLDLNTSEGVWIGLQIVAGFGIGVGMQQASVAAQTVLERKDVPMGVSIMFFCQMLGGAIMISAGQNVFTSKLVSGLTSLTNGLSPGEVVNTGATDLRDVLPVDELHDVLVVYNSALRQVFVVATATSALALIGALMMEWRSVKGKQGAKPAEEKKKSAEKA</sequence>
<feature type="transmembrane region" description="Helical" evidence="6">
    <location>
        <begin position="209"/>
        <end position="229"/>
    </location>
</feature>
<dbReference type="FunFam" id="1.20.1720.10:FF:000012">
    <property type="entry name" value="MFS toxin efflux pump (AflT)"/>
    <property type="match status" value="1"/>
</dbReference>
<feature type="transmembrane region" description="Helical" evidence="6">
    <location>
        <begin position="235"/>
        <end position="258"/>
    </location>
</feature>
<feature type="transmembrane region" description="Helical" evidence="6">
    <location>
        <begin position="83"/>
        <end position="108"/>
    </location>
</feature>
<dbReference type="InterPro" id="IPR020846">
    <property type="entry name" value="MFS_dom"/>
</dbReference>
<feature type="compositionally biased region" description="Basic and acidic residues" evidence="5">
    <location>
        <begin position="46"/>
        <end position="64"/>
    </location>
</feature>
<evidence type="ECO:0000313" key="9">
    <source>
        <dbReference type="Proteomes" id="UP001337655"/>
    </source>
</evidence>
<evidence type="ECO:0000313" key="8">
    <source>
        <dbReference type="EMBL" id="KAK5170658.1"/>
    </source>
</evidence>
<dbReference type="PANTHER" id="PTHR23501">
    <property type="entry name" value="MAJOR FACILITATOR SUPERFAMILY"/>
    <property type="match status" value="1"/>
</dbReference>
<feature type="transmembrane region" description="Helical" evidence="6">
    <location>
        <begin position="440"/>
        <end position="463"/>
    </location>
</feature>
<evidence type="ECO:0000256" key="1">
    <source>
        <dbReference type="ARBA" id="ARBA00004141"/>
    </source>
</evidence>
<feature type="transmembrane region" description="Helical" evidence="6">
    <location>
        <begin position="351"/>
        <end position="372"/>
    </location>
</feature>
<feature type="transmembrane region" description="Helical" evidence="6">
    <location>
        <begin position="149"/>
        <end position="169"/>
    </location>
</feature>
<feature type="transmembrane region" description="Helical" evidence="6">
    <location>
        <begin position="175"/>
        <end position="197"/>
    </location>
</feature>
<dbReference type="GO" id="GO:0022857">
    <property type="term" value="F:transmembrane transporter activity"/>
    <property type="evidence" value="ECO:0007669"/>
    <property type="project" value="InterPro"/>
</dbReference>
<keyword evidence="2 6" id="KW-0812">Transmembrane</keyword>
<feature type="compositionally biased region" description="Basic and acidic residues" evidence="5">
    <location>
        <begin position="1"/>
        <end position="10"/>
    </location>
</feature>
<keyword evidence="9" id="KW-1185">Reference proteome</keyword>
<comment type="caution">
    <text evidence="8">The sequence shown here is derived from an EMBL/GenBank/DDBJ whole genome shotgun (WGS) entry which is preliminary data.</text>
</comment>
<dbReference type="InterPro" id="IPR036259">
    <property type="entry name" value="MFS_trans_sf"/>
</dbReference>
<reference evidence="8 9" key="1">
    <citation type="submission" date="2023-08" db="EMBL/GenBank/DDBJ databases">
        <title>Black Yeasts Isolated from many extreme environments.</title>
        <authorList>
            <person name="Coleine C."/>
            <person name="Stajich J.E."/>
            <person name="Selbmann L."/>
        </authorList>
    </citation>
    <scope>NUCLEOTIDE SEQUENCE [LARGE SCALE GENOMIC DNA]</scope>
    <source>
        <strain evidence="8 9">CCFEE 5935</strain>
    </source>
</reference>
<organism evidence="8 9">
    <name type="scientific">Saxophila tyrrhenica</name>
    <dbReference type="NCBI Taxonomy" id="1690608"/>
    <lineage>
        <taxon>Eukaryota</taxon>
        <taxon>Fungi</taxon>
        <taxon>Dikarya</taxon>
        <taxon>Ascomycota</taxon>
        <taxon>Pezizomycotina</taxon>
        <taxon>Dothideomycetes</taxon>
        <taxon>Dothideomycetidae</taxon>
        <taxon>Mycosphaerellales</taxon>
        <taxon>Extremaceae</taxon>
        <taxon>Saxophila</taxon>
    </lineage>
</organism>
<dbReference type="GO" id="GO:0005886">
    <property type="term" value="C:plasma membrane"/>
    <property type="evidence" value="ECO:0007669"/>
    <property type="project" value="TreeGrafter"/>
</dbReference>
<keyword evidence="4 6" id="KW-0472">Membrane</keyword>
<name>A0AAV9PFG3_9PEZI</name>
<evidence type="ECO:0000256" key="4">
    <source>
        <dbReference type="ARBA" id="ARBA00023136"/>
    </source>
</evidence>
<feature type="transmembrane region" description="Helical" evidence="6">
    <location>
        <begin position="545"/>
        <end position="566"/>
    </location>
</feature>
<dbReference type="EMBL" id="JAVRRT010000007">
    <property type="protein sequence ID" value="KAK5170658.1"/>
    <property type="molecule type" value="Genomic_DNA"/>
</dbReference>
<protein>
    <recommendedName>
        <fullName evidence="7">Major facilitator superfamily (MFS) profile domain-containing protein</fullName>
    </recommendedName>
</protein>
<dbReference type="PANTHER" id="PTHR23501:SF201">
    <property type="entry name" value="MFS AFLATOXIN EFFLUX PUMP"/>
    <property type="match status" value="1"/>
</dbReference>
<dbReference type="AlphaFoldDB" id="A0AAV9PFG3"/>
<dbReference type="RefSeq" id="XP_064659856.1">
    <property type="nucleotide sequence ID" value="XM_064802495.1"/>
</dbReference>
<dbReference type="InterPro" id="IPR011701">
    <property type="entry name" value="MFS"/>
</dbReference>
<evidence type="ECO:0000256" key="3">
    <source>
        <dbReference type="ARBA" id="ARBA00022989"/>
    </source>
</evidence>
<gene>
    <name evidence="8" type="ORF">LTR77_005247</name>
</gene>
<evidence type="ECO:0000259" key="7">
    <source>
        <dbReference type="PROSITE" id="PS50850"/>
    </source>
</evidence>
<evidence type="ECO:0000256" key="6">
    <source>
        <dbReference type="SAM" id="Phobius"/>
    </source>
</evidence>
<feature type="transmembrane region" description="Helical" evidence="6">
    <location>
        <begin position="384"/>
        <end position="402"/>
    </location>
</feature>
<dbReference type="Pfam" id="PF07690">
    <property type="entry name" value="MFS_1"/>
    <property type="match status" value="1"/>
</dbReference>
<feature type="region of interest" description="Disordered" evidence="5">
    <location>
        <begin position="1"/>
        <end position="73"/>
    </location>
</feature>
<proteinExistence type="predicted"/>
<evidence type="ECO:0000256" key="5">
    <source>
        <dbReference type="SAM" id="MobiDB-lite"/>
    </source>
</evidence>
<dbReference type="Proteomes" id="UP001337655">
    <property type="component" value="Unassembled WGS sequence"/>
</dbReference>
<dbReference type="FunFam" id="1.20.1250.20:FF:000196">
    <property type="entry name" value="MFS toxin efflux pump (AflT)"/>
    <property type="match status" value="1"/>
</dbReference>
<feature type="transmembrane region" description="Helical" evidence="6">
    <location>
        <begin position="310"/>
        <end position="330"/>
    </location>
</feature>
<feature type="transmembrane region" description="Helical" evidence="6">
    <location>
        <begin position="279"/>
        <end position="298"/>
    </location>
</feature>
<dbReference type="CDD" id="cd17502">
    <property type="entry name" value="MFS_Azr1_MDR_like"/>
    <property type="match status" value="1"/>
</dbReference>
<feature type="transmembrane region" description="Helical" evidence="6">
    <location>
        <begin position="120"/>
        <end position="142"/>
    </location>
</feature>